<gene>
    <name evidence="2" type="ORF">G3W53_30050</name>
</gene>
<keyword evidence="2" id="KW-0176">Collagen</keyword>
<evidence type="ECO:0000256" key="1">
    <source>
        <dbReference type="SAM" id="MobiDB-lite"/>
    </source>
</evidence>
<evidence type="ECO:0000313" key="3">
    <source>
        <dbReference type="Proteomes" id="UP000471360"/>
    </source>
</evidence>
<feature type="region of interest" description="Disordered" evidence="1">
    <location>
        <begin position="1"/>
        <end position="37"/>
    </location>
</feature>
<dbReference type="Proteomes" id="UP000471360">
    <property type="component" value="Unassembled WGS sequence"/>
</dbReference>
<organism evidence="2 3">
    <name type="scientific">Escherichia coli</name>
    <dbReference type="NCBI Taxonomy" id="562"/>
    <lineage>
        <taxon>Bacteria</taxon>
        <taxon>Pseudomonadati</taxon>
        <taxon>Pseudomonadota</taxon>
        <taxon>Gammaproteobacteria</taxon>
        <taxon>Enterobacterales</taxon>
        <taxon>Enterobacteriaceae</taxon>
        <taxon>Escherichia</taxon>
    </lineage>
</organism>
<protein>
    <submittedName>
        <fullName evidence="2">Collagen-like protein</fullName>
    </submittedName>
</protein>
<sequence>TGPQGEKGEKGDKGDTGARGATGPQGPQGPMGPSGVYPEDGIKTAKKFTGILAHGFMYSDLQFPLLKYNYYLACEDHPVPGAVGNYAYGLMWQVPTNENVSGQIFLNCMGQAFIRAYSGLGTTPWWQFAGRPVAGGVGSYLFCASQDAVSYGDELAGERLDPVQSGIWMACGNAEAEEKMLFLRVK</sequence>
<proteinExistence type="predicted"/>
<evidence type="ECO:0000313" key="2">
    <source>
        <dbReference type="EMBL" id="NEN74172.1"/>
    </source>
</evidence>
<feature type="non-terminal residue" evidence="2">
    <location>
        <position position="1"/>
    </location>
</feature>
<dbReference type="EMBL" id="JAAGYP010000559">
    <property type="protein sequence ID" value="NEN74172.1"/>
    <property type="molecule type" value="Genomic_DNA"/>
</dbReference>
<feature type="compositionally biased region" description="Basic and acidic residues" evidence="1">
    <location>
        <begin position="1"/>
        <end position="16"/>
    </location>
</feature>
<dbReference type="AlphaFoldDB" id="A0A8T6QIH7"/>
<accession>A0A8T6QIH7</accession>
<dbReference type="Pfam" id="PF01391">
    <property type="entry name" value="Collagen"/>
    <property type="match status" value="1"/>
</dbReference>
<dbReference type="InterPro" id="IPR008160">
    <property type="entry name" value="Collagen"/>
</dbReference>
<name>A0A8T6QIH7_ECOLX</name>
<comment type="caution">
    <text evidence="2">The sequence shown here is derived from an EMBL/GenBank/DDBJ whole genome shotgun (WGS) entry which is preliminary data.</text>
</comment>
<reference evidence="2 3" key="1">
    <citation type="submission" date="2020-02" db="EMBL/GenBank/DDBJ databases">
        <authorList>
            <person name="Subbiah M."/>
            <person name="Call D."/>
        </authorList>
    </citation>
    <scope>NUCLEOTIDE SEQUENCE [LARGE SCALE GENOMIC DNA]</scope>
    <source>
        <strain evidence="2 3">8375wB1</strain>
    </source>
</reference>